<name>A0AA49A9D0_9BURK</name>
<reference evidence="1 2" key="1">
    <citation type="submission" date="2020-11" db="EMBL/GenBank/DDBJ databases">
        <authorList>
            <person name="Sun Q."/>
        </authorList>
    </citation>
    <scope>NUCLEOTIDE SEQUENCE [LARGE SCALE GENOMIC DNA]</scope>
    <source>
        <strain evidence="1 2">P8398</strain>
    </source>
</reference>
<protein>
    <submittedName>
        <fullName evidence="1">Uncharacterized protein</fullName>
    </submittedName>
</protein>
<sequence>MKSNYSNTAQLKDLMTVPPMTAAQHAEVMRKRIQHRRMVEEAKELKKADSWQFDKR</sequence>
<organism evidence="1 2">
    <name type="scientific">Massilia antarctica</name>
    <dbReference type="NCBI Taxonomy" id="2765360"/>
    <lineage>
        <taxon>Bacteria</taxon>
        <taxon>Pseudomonadati</taxon>
        <taxon>Pseudomonadota</taxon>
        <taxon>Betaproteobacteria</taxon>
        <taxon>Burkholderiales</taxon>
        <taxon>Oxalobacteraceae</taxon>
        <taxon>Telluria group</taxon>
        <taxon>Massilia</taxon>
    </lineage>
</organism>
<evidence type="ECO:0000313" key="1">
    <source>
        <dbReference type="EMBL" id="QPI51274.1"/>
    </source>
</evidence>
<keyword evidence="2" id="KW-1185">Reference proteome</keyword>
<dbReference type="Proteomes" id="UP000662888">
    <property type="component" value="Chromosome"/>
</dbReference>
<evidence type="ECO:0000313" key="2">
    <source>
        <dbReference type="Proteomes" id="UP000662888"/>
    </source>
</evidence>
<dbReference type="RefSeq" id="WP_167086010.1">
    <property type="nucleotide sequence ID" value="NZ_CP065053.1"/>
</dbReference>
<proteinExistence type="predicted"/>
<accession>A0AA49A9D0</accession>
<gene>
    <name evidence="1" type="ORF">IV454_07050</name>
</gene>
<dbReference type="EMBL" id="CP065053">
    <property type="protein sequence ID" value="QPI51274.1"/>
    <property type="molecule type" value="Genomic_DNA"/>
</dbReference>